<feature type="transmembrane region" description="Helical" evidence="1">
    <location>
        <begin position="91"/>
        <end position="118"/>
    </location>
</feature>
<comment type="caution">
    <text evidence="2">The sequence shown here is derived from an EMBL/GenBank/DDBJ whole genome shotgun (WGS) entry which is preliminary data.</text>
</comment>
<keyword evidence="3" id="KW-1185">Reference proteome</keyword>
<keyword evidence="1" id="KW-1133">Transmembrane helix</keyword>
<feature type="transmembrane region" description="Helical" evidence="1">
    <location>
        <begin position="6"/>
        <end position="29"/>
    </location>
</feature>
<name>A0AAN8IF14_TRICO</name>
<sequence>MELPWPQIVFLVATSVTLPLHFAIIISIVRRRKLSLFHVMVLSQFISQIPLIILPIFQWSIALLIVSPILQPSYIVTYELRSTLEISIPPSLIALGNIVLLPSSSLLFAACVICYVLIVKYLLQYTSHHSEPRLKRHELRLGAQVAGLVIAFMVQVAYNSDTSSQLENNGTAGVRFFVIYPPMDLSGLQPENEKPCFPHILQLFQIQGRCHYV</sequence>
<organism evidence="2 3">
    <name type="scientific">Trichostrongylus colubriformis</name>
    <name type="common">Black scour worm</name>
    <dbReference type="NCBI Taxonomy" id="6319"/>
    <lineage>
        <taxon>Eukaryota</taxon>
        <taxon>Metazoa</taxon>
        <taxon>Ecdysozoa</taxon>
        <taxon>Nematoda</taxon>
        <taxon>Chromadorea</taxon>
        <taxon>Rhabditida</taxon>
        <taxon>Rhabditina</taxon>
        <taxon>Rhabditomorpha</taxon>
        <taxon>Strongyloidea</taxon>
        <taxon>Trichostrongylidae</taxon>
        <taxon>Trichostrongylus</taxon>
    </lineage>
</organism>
<dbReference type="AlphaFoldDB" id="A0AAN8IF14"/>
<dbReference type="Pfam" id="PF10323">
    <property type="entry name" value="7TM_GPCR_Srv"/>
    <property type="match status" value="1"/>
</dbReference>
<protein>
    <submittedName>
        <fullName evidence="2">Uncharacterized protein</fullName>
    </submittedName>
</protein>
<proteinExistence type="predicted"/>
<keyword evidence="1" id="KW-0812">Transmembrane</keyword>
<dbReference type="InterPro" id="IPR019426">
    <property type="entry name" value="7TM_GPCR_serpentine_rcpt_Srv"/>
</dbReference>
<evidence type="ECO:0000256" key="1">
    <source>
        <dbReference type="SAM" id="Phobius"/>
    </source>
</evidence>
<evidence type="ECO:0000313" key="3">
    <source>
        <dbReference type="Proteomes" id="UP001331761"/>
    </source>
</evidence>
<accession>A0AAN8IF14</accession>
<dbReference type="EMBL" id="WIXE01018407">
    <property type="protein sequence ID" value="KAK5970936.1"/>
    <property type="molecule type" value="Genomic_DNA"/>
</dbReference>
<evidence type="ECO:0000313" key="2">
    <source>
        <dbReference type="EMBL" id="KAK5970936.1"/>
    </source>
</evidence>
<feature type="transmembrane region" description="Helical" evidence="1">
    <location>
        <begin position="49"/>
        <end position="71"/>
    </location>
</feature>
<feature type="transmembrane region" description="Helical" evidence="1">
    <location>
        <begin position="139"/>
        <end position="158"/>
    </location>
</feature>
<keyword evidence="1" id="KW-0472">Membrane</keyword>
<dbReference type="Proteomes" id="UP001331761">
    <property type="component" value="Unassembled WGS sequence"/>
</dbReference>
<gene>
    <name evidence="2" type="ORF">GCK32_000960</name>
</gene>
<reference evidence="2 3" key="1">
    <citation type="submission" date="2019-10" db="EMBL/GenBank/DDBJ databases">
        <title>Assembly and Annotation for the nematode Trichostrongylus colubriformis.</title>
        <authorList>
            <person name="Martin J."/>
        </authorList>
    </citation>
    <scope>NUCLEOTIDE SEQUENCE [LARGE SCALE GENOMIC DNA]</scope>
    <source>
        <strain evidence="2">G859</strain>
        <tissue evidence="2">Whole worm</tissue>
    </source>
</reference>